<feature type="region of interest" description="Disordered" evidence="1">
    <location>
        <begin position="61"/>
        <end position="84"/>
    </location>
</feature>
<feature type="region of interest" description="Disordered" evidence="1">
    <location>
        <begin position="110"/>
        <end position="140"/>
    </location>
</feature>
<dbReference type="AlphaFoldDB" id="A0AAV9V1C5"/>
<proteinExistence type="predicted"/>
<dbReference type="Proteomes" id="UP001375240">
    <property type="component" value="Unassembled WGS sequence"/>
</dbReference>
<evidence type="ECO:0000256" key="1">
    <source>
        <dbReference type="SAM" id="MobiDB-lite"/>
    </source>
</evidence>
<reference evidence="3 4" key="1">
    <citation type="submission" date="2019-10" db="EMBL/GenBank/DDBJ databases">
        <authorList>
            <person name="Palmer J.M."/>
        </authorList>
    </citation>
    <scope>NUCLEOTIDE SEQUENCE [LARGE SCALE GENOMIC DNA]</scope>
    <source>
        <strain evidence="3 4">TWF696</strain>
    </source>
</reference>
<accession>A0AAV9V1C5</accession>
<keyword evidence="2" id="KW-0472">Membrane</keyword>
<protein>
    <submittedName>
        <fullName evidence="3">Uncharacterized protein</fullName>
    </submittedName>
</protein>
<sequence>MSDSDTETKYTFGNFIKEAFLNALGIWIVLAILTFTGIQKRLDDWAIRKCMEWRGRRLQRRREREVAQGQAQESGISSAATTEPVDAQMTEVGDVGNNIILSTITAQNASTMEGKAEDGVELTEEDRIPVEQATDYGTQG</sequence>
<feature type="compositionally biased region" description="Polar residues" evidence="1">
    <location>
        <begin position="69"/>
        <end position="81"/>
    </location>
</feature>
<keyword evidence="2" id="KW-0812">Transmembrane</keyword>
<evidence type="ECO:0000313" key="4">
    <source>
        <dbReference type="Proteomes" id="UP001375240"/>
    </source>
</evidence>
<evidence type="ECO:0000256" key="2">
    <source>
        <dbReference type="SAM" id="Phobius"/>
    </source>
</evidence>
<feature type="transmembrane region" description="Helical" evidence="2">
    <location>
        <begin position="20"/>
        <end position="38"/>
    </location>
</feature>
<name>A0AAV9V1C5_9PEZI</name>
<keyword evidence="2" id="KW-1133">Transmembrane helix</keyword>
<organism evidence="3 4">
    <name type="scientific">Orbilia brochopaga</name>
    <dbReference type="NCBI Taxonomy" id="3140254"/>
    <lineage>
        <taxon>Eukaryota</taxon>
        <taxon>Fungi</taxon>
        <taxon>Dikarya</taxon>
        <taxon>Ascomycota</taxon>
        <taxon>Pezizomycotina</taxon>
        <taxon>Orbiliomycetes</taxon>
        <taxon>Orbiliales</taxon>
        <taxon>Orbiliaceae</taxon>
        <taxon>Orbilia</taxon>
    </lineage>
</organism>
<dbReference type="EMBL" id="JAVHNQ010000003">
    <property type="protein sequence ID" value="KAK6353538.1"/>
    <property type="molecule type" value="Genomic_DNA"/>
</dbReference>
<comment type="caution">
    <text evidence="3">The sequence shown here is derived from an EMBL/GenBank/DDBJ whole genome shotgun (WGS) entry which is preliminary data.</text>
</comment>
<evidence type="ECO:0000313" key="3">
    <source>
        <dbReference type="EMBL" id="KAK6353538.1"/>
    </source>
</evidence>
<gene>
    <name evidence="3" type="ORF">TWF696_005501</name>
</gene>
<keyword evidence="4" id="KW-1185">Reference proteome</keyword>